<name>A0A0X3NMM3_SCHSO</name>
<gene>
    <name evidence="1" type="primary">ZBT14</name>
    <name evidence="1" type="ORF">TR108565</name>
</gene>
<dbReference type="EMBL" id="GEEE01022041">
    <property type="protein sequence ID" value="JAP41184.1"/>
    <property type="molecule type" value="Transcribed_RNA"/>
</dbReference>
<organism evidence="1">
    <name type="scientific">Schistocephalus solidus</name>
    <name type="common">Tapeworm</name>
    <dbReference type="NCBI Taxonomy" id="70667"/>
    <lineage>
        <taxon>Eukaryota</taxon>
        <taxon>Metazoa</taxon>
        <taxon>Spiralia</taxon>
        <taxon>Lophotrochozoa</taxon>
        <taxon>Platyhelminthes</taxon>
        <taxon>Cestoda</taxon>
        <taxon>Eucestoda</taxon>
        <taxon>Diphyllobothriidea</taxon>
        <taxon>Diphyllobothriidae</taxon>
        <taxon>Schistocephalus</taxon>
    </lineage>
</organism>
<reference evidence="1" key="1">
    <citation type="submission" date="2016-01" db="EMBL/GenBank/DDBJ databases">
        <title>Reference transcriptome for the parasite Schistocephalus solidus: insights into the molecular evolution of parasitism.</title>
        <authorList>
            <person name="Hebert F.O."/>
            <person name="Grambauer S."/>
            <person name="Barber I."/>
            <person name="Landry C.R."/>
            <person name="Aubin-Horth N."/>
        </authorList>
    </citation>
    <scope>NUCLEOTIDE SEQUENCE</scope>
</reference>
<dbReference type="EMBL" id="GEEE01004148">
    <property type="protein sequence ID" value="JAP59077.1"/>
    <property type="molecule type" value="Transcribed_RNA"/>
</dbReference>
<sequence length="104" mass="11745">MEVESSAMAERQESVFRSSLVDSVGMPPEIPRLKIGFTTILTRIVSQSFVHTIYMRFQVALRCKRFATSLTDIILETFMNTVDMLPQLLRPHKGLAAEVTGRLS</sequence>
<protein>
    <submittedName>
        <fullName evidence="1">Zinc finger and BTB domain-containing protein 14</fullName>
    </submittedName>
</protein>
<proteinExistence type="predicted"/>
<accession>A0A0X3NMM3</accession>
<evidence type="ECO:0000313" key="1">
    <source>
        <dbReference type="EMBL" id="JAP41184.1"/>
    </source>
</evidence>
<dbReference type="AlphaFoldDB" id="A0A0X3NMM3"/>